<proteinExistence type="predicted"/>
<protein>
    <recommendedName>
        <fullName evidence="3">Peptide subunit release factor 1 (ERF1)</fullName>
    </recommendedName>
</protein>
<dbReference type="EMBL" id="BAAAHP010000090">
    <property type="protein sequence ID" value="GAA0938218.1"/>
    <property type="molecule type" value="Genomic_DNA"/>
</dbReference>
<name>A0ABN1Q648_9PSEU</name>
<evidence type="ECO:0000313" key="1">
    <source>
        <dbReference type="EMBL" id="GAA0938218.1"/>
    </source>
</evidence>
<evidence type="ECO:0008006" key="3">
    <source>
        <dbReference type="Google" id="ProtNLM"/>
    </source>
</evidence>
<reference evidence="1 2" key="1">
    <citation type="journal article" date="2019" name="Int. J. Syst. Evol. Microbiol.">
        <title>The Global Catalogue of Microorganisms (GCM) 10K type strain sequencing project: providing services to taxonomists for standard genome sequencing and annotation.</title>
        <authorList>
            <consortium name="The Broad Institute Genomics Platform"/>
            <consortium name="The Broad Institute Genome Sequencing Center for Infectious Disease"/>
            <person name="Wu L."/>
            <person name="Ma J."/>
        </authorList>
    </citation>
    <scope>NUCLEOTIDE SEQUENCE [LARGE SCALE GENOMIC DNA]</scope>
    <source>
        <strain evidence="1 2">JCM 11117</strain>
    </source>
</reference>
<dbReference type="InterPro" id="IPR041638">
    <property type="entry name" value="BaeRF_family11"/>
</dbReference>
<organism evidence="1 2">
    <name type="scientific">Pseudonocardia zijingensis</name>
    <dbReference type="NCBI Taxonomy" id="153376"/>
    <lineage>
        <taxon>Bacteria</taxon>
        <taxon>Bacillati</taxon>
        <taxon>Actinomycetota</taxon>
        <taxon>Actinomycetes</taxon>
        <taxon>Pseudonocardiales</taxon>
        <taxon>Pseudonocardiaceae</taxon>
        <taxon>Pseudonocardia</taxon>
    </lineage>
</organism>
<accession>A0ABN1Q648</accession>
<sequence>MGRSPLRPDGGPMTLHTDIPTRSEVERLIAVREPGCVSIYLPTSVITQDAQADRIELKNLVATAIRQLEAAGAATAAIASVRDGLDDLVDDDDFWTAQARSLAVLASAGSVRTFRLPNRLSAAVEVADRFYITPLLRAVTFPQAAFVLALAAGSVRLVEVTPEGPSFTVDVPGLPTDAAGSVGKASIADRSPIRRIQGSEGQKVRLRQYARKVDQALRGVLSGLELPLILAATEPLDSVYRSLNSYPHLAERGIAGNPEAVSDERLAAAARPLLDEVYAGELSAVEDVFERRFEQGRATTDVATAARAATHGAIDTLLADIDVKLPGFVDDDTGAVTFAQDDAASYGLVDEIARRVLLSGGRVIAVRAADVPHGGPVAAILRYPL</sequence>
<comment type="caution">
    <text evidence="1">The sequence shown here is derived from an EMBL/GenBank/DDBJ whole genome shotgun (WGS) entry which is preliminary data.</text>
</comment>
<gene>
    <name evidence="1" type="ORF">GCM10009559_31820</name>
</gene>
<evidence type="ECO:0000313" key="2">
    <source>
        <dbReference type="Proteomes" id="UP001499967"/>
    </source>
</evidence>
<dbReference type="Proteomes" id="UP001499967">
    <property type="component" value="Unassembled WGS sequence"/>
</dbReference>
<keyword evidence="2" id="KW-1185">Reference proteome</keyword>
<dbReference type="Pfam" id="PF18855">
    <property type="entry name" value="baeRF_family11"/>
    <property type="match status" value="1"/>
</dbReference>